<dbReference type="SUPFAM" id="SSF50182">
    <property type="entry name" value="Sm-like ribonucleoproteins"/>
    <property type="match status" value="1"/>
</dbReference>
<dbReference type="Pfam" id="PF12701">
    <property type="entry name" value="LSM14"/>
    <property type="match status" value="1"/>
</dbReference>
<evidence type="ECO:0000259" key="1">
    <source>
        <dbReference type="SMART" id="SM01271"/>
    </source>
</evidence>
<proteinExistence type="predicted"/>
<accession>A0ABP1PQL1</accession>
<dbReference type="PANTHER" id="PTHR13586">
    <property type="entry name" value="SCD6 PROTEIN-RELATED"/>
    <property type="match status" value="1"/>
</dbReference>
<name>A0ABP1PQL1_9HEXA</name>
<dbReference type="InterPro" id="IPR010920">
    <property type="entry name" value="LSM_dom_sf"/>
</dbReference>
<comment type="caution">
    <text evidence="2">The sequence shown here is derived from an EMBL/GenBank/DDBJ whole genome shotgun (WGS) entry which is preliminary data.</text>
</comment>
<dbReference type="InterPro" id="IPR025609">
    <property type="entry name" value="Lsm14-like_N"/>
</dbReference>
<evidence type="ECO:0000313" key="2">
    <source>
        <dbReference type="EMBL" id="CAL8069453.1"/>
    </source>
</evidence>
<protein>
    <recommendedName>
        <fullName evidence="1">Lsm14-like N-terminal domain-containing protein</fullName>
    </recommendedName>
</protein>
<dbReference type="Gene3D" id="2.30.30.100">
    <property type="match status" value="1"/>
</dbReference>
<dbReference type="EMBL" id="CAXLJM020000004">
    <property type="protein sequence ID" value="CAL8069453.1"/>
    <property type="molecule type" value="Genomic_DNA"/>
</dbReference>
<keyword evidence="3" id="KW-1185">Reference proteome</keyword>
<sequence length="218" mass="24983">MENAINIQVQRPKLIAIVKPMPRMKECEECGEIVPTHTPIPVVSVREQTQTAGRNFTPFFTPTQPIPPPTEVARMSENFRDLILGDGWSDWFSYNARQQEMAKFIGTKISLISRSNIRYEGILDKINLDALFISLSNVRVIGTEDRVINRPIPPSNRIRNLLSFCLTRIKDVTVLEVPDAPEVQRHHTNAAVFAPLRVRENRSYNLRREYNTSLNQSN</sequence>
<dbReference type="SMART" id="SM01271">
    <property type="entry name" value="LSM14"/>
    <property type="match status" value="1"/>
</dbReference>
<dbReference type="Proteomes" id="UP001642540">
    <property type="component" value="Unassembled WGS sequence"/>
</dbReference>
<evidence type="ECO:0000313" key="3">
    <source>
        <dbReference type="Proteomes" id="UP001642540"/>
    </source>
</evidence>
<organism evidence="2 3">
    <name type="scientific">Orchesella dallaii</name>
    <dbReference type="NCBI Taxonomy" id="48710"/>
    <lineage>
        <taxon>Eukaryota</taxon>
        <taxon>Metazoa</taxon>
        <taxon>Ecdysozoa</taxon>
        <taxon>Arthropoda</taxon>
        <taxon>Hexapoda</taxon>
        <taxon>Collembola</taxon>
        <taxon>Entomobryomorpha</taxon>
        <taxon>Entomobryoidea</taxon>
        <taxon>Orchesellidae</taxon>
        <taxon>Orchesellinae</taxon>
        <taxon>Orchesella</taxon>
    </lineage>
</organism>
<gene>
    <name evidence="2" type="ORF">ODALV1_LOCUS777</name>
</gene>
<reference evidence="2 3" key="1">
    <citation type="submission" date="2024-08" db="EMBL/GenBank/DDBJ databases">
        <authorList>
            <person name="Cucini C."/>
            <person name="Frati F."/>
        </authorList>
    </citation>
    <scope>NUCLEOTIDE SEQUENCE [LARGE SCALE GENOMIC DNA]</scope>
</reference>
<feature type="domain" description="Lsm14-like N-terminal" evidence="1">
    <location>
        <begin position="101"/>
        <end position="196"/>
    </location>
</feature>